<name>A0A2R6AK05_9ARCH</name>
<dbReference type="GO" id="GO:0003887">
    <property type="term" value="F:DNA-directed DNA polymerase activity"/>
    <property type="evidence" value="ECO:0007669"/>
    <property type="project" value="UniProtKB-KW"/>
</dbReference>
<dbReference type="InterPro" id="IPR042087">
    <property type="entry name" value="DNA_pol_B_thumb"/>
</dbReference>
<dbReference type="Gene3D" id="3.90.1600.10">
    <property type="entry name" value="Palm domain of DNA polymerase"/>
    <property type="match status" value="1"/>
</dbReference>
<dbReference type="InterPro" id="IPR006134">
    <property type="entry name" value="DNA-dir_DNA_pol_B_multi_dom"/>
</dbReference>
<dbReference type="Gene3D" id="1.10.287.690">
    <property type="entry name" value="Helix hairpin bin"/>
    <property type="match status" value="1"/>
</dbReference>
<evidence type="ECO:0000256" key="4">
    <source>
        <dbReference type="ARBA" id="ARBA00022695"/>
    </source>
</evidence>
<evidence type="ECO:0000256" key="6">
    <source>
        <dbReference type="ARBA" id="ARBA00023125"/>
    </source>
</evidence>
<sequence length="703" mass="79866">MRDSPRNICVNETHTEESRRTCRDRRTQVFTGWIIDAKPRNRGGITLLITDGRTRIETSLPAARFNLYLKPKLPALIPHLLNHPDLDPNTGMGGDGEGGVEEEWWMPPWYTEKTNVARLPFTSLEALSSLERRLTAEGAAEVYNTYPDRITQLFWSLNYPPTAKVECAGDGQLTPAENPSAEDYEQPGYSWAELRFYDWYGETLLYRGKSPMHFDLEVHTRDEHYTVRREELSALGAYARGVSGVDVLGYPKTYTQILVEAGLNPYRVPLTLDRRTPTSEGVREALIRLVEWSRISYTPLRLLAHASIGKPLTANEAHVAYERKWLITQTNTRLEDWKTIPQLVEHDRGGLLYRPKPGAHFNVVQLDFTSMYPTLIHKWNISPETVNNPHAQHTQSVPRTKHTVDTGRLGVVPEALSRLLTRRERLRQLAVELGDRALELRQQAVKWLLVASFGYLGFRNAKFGKIEAYECVTALARETVRRAVDAVEGAGYRVLHVMVDSVFIQRWDGAPIGEDELNTLIHTLEQATGLKLKVEAKYDWVVFSRNRHSTLASPQRYYGRLASGALKLKGLECVKRSCPQIIRDAQLEALSILGEARTPEEFAAALRHAQEAFKKHRGKIELACHPNAETPPHLFTFCVQGAKRAVRGGVEGYMWLLKGVEGYYPAEWGYMGIDREHYLKLLDAAWEQLDPQQPPQQFRGEGG</sequence>
<dbReference type="SMART" id="SM00486">
    <property type="entry name" value="POLBc"/>
    <property type="match status" value="1"/>
</dbReference>
<dbReference type="GO" id="GO:0006261">
    <property type="term" value="P:DNA-templated DNA replication"/>
    <property type="evidence" value="ECO:0007669"/>
    <property type="project" value="TreeGrafter"/>
</dbReference>
<keyword evidence="4" id="KW-0548">Nucleotidyltransferase</keyword>
<keyword evidence="3" id="KW-0808">Transferase</keyword>
<feature type="domain" description="DNA-directed DNA polymerase family B multifunctional" evidence="8">
    <location>
        <begin position="347"/>
        <end position="490"/>
    </location>
</feature>
<dbReference type="GO" id="GO:0003677">
    <property type="term" value="F:DNA binding"/>
    <property type="evidence" value="ECO:0007669"/>
    <property type="project" value="UniProtKB-KW"/>
</dbReference>
<dbReference type="GO" id="GO:0000166">
    <property type="term" value="F:nucleotide binding"/>
    <property type="evidence" value="ECO:0007669"/>
    <property type="project" value="InterPro"/>
</dbReference>
<reference evidence="9 10" key="1">
    <citation type="submission" date="2017-04" db="EMBL/GenBank/DDBJ databases">
        <title>Novel microbial lineages endemic to geothermal iron-oxide mats fill important gaps in the evolutionary history of Archaea.</title>
        <authorList>
            <person name="Jay Z.J."/>
            <person name="Beam J.P."/>
            <person name="Dlakic M."/>
            <person name="Rusch D.B."/>
            <person name="Kozubal M.A."/>
            <person name="Inskeep W.P."/>
        </authorList>
    </citation>
    <scope>NUCLEOTIDE SEQUENCE [LARGE SCALE GENOMIC DNA]</scope>
    <source>
        <strain evidence="9">OSP_D</strain>
    </source>
</reference>
<evidence type="ECO:0000256" key="3">
    <source>
        <dbReference type="ARBA" id="ARBA00022679"/>
    </source>
</evidence>
<evidence type="ECO:0000313" key="9">
    <source>
        <dbReference type="EMBL" id="PSN86695.1"/>
    </source>
</evidence>
<evidence type="ECO:0000256" key="7">
    <source>
        <dbReference type="ARBA" id="ARBA00049244"/>
    </source>
</evidence>
<dbReference type="InterPro" id="IPR050240">
    <property type="entry name" value="DNA_pol_type-B"/>
</dbReference>
<comment type="caution">
    <text evidence="9">The sequence shown here is derived from an EMBL/GenBank/DDBJ whole genome shotgun (WGS) entry which is preliminary data.</text>
</comment>
<evidence type="ECO:0000256" key="2">
    <source>
        <dbReference type="ARBA" id="ARBA00012417"/>
    </source>
</evidence>
<dbReference type="Pfam" id="PF00136">
    <property type="entry name" value="DNA_pol_B"/>
    <property type="match status" value="1"/>
</dbReference>
<proteinExistence type="inferred from homology"/>
<dbReference type="EMBL" id="NEXE01000203">
    <property type="protein sequence ID" value="PSN86695.1"/>
    <property type="molecule type" value="Genomic_DNA"/>
</dbReference>
<dbReference type="PANTHER" id="PTHR10322:SF23">
    <property type="entry name" value="DNA POLYMERASE DELTA CATALYTIC SUBUNIT"/>
    <property type="match status" value="1"/>
</dbReference>
<dbReference type="InterPro" id="IPR006172">
    <property type="entry name" value="DNA-dir_DNA_pol_B"/>
</dbReference>
<protein>
    <recommendedName>
        <fullName evidence="2">DNA-directed DNA polymerase</fullName>
        <ecNumber evidence="2">2.7.7.7</ecNumber>
    </recommendedName>
</protein>
<dbReference type="EC" id="2.7.7.7" evidence="2"/>
<dbReference type="InterPro" id="IPR023211">
    <property type="entry name" value="DNA_pol_palm_dom_sf"/>
</dbReference>
<evidence type="ECO:0000313" key="10">
    <source>
        <dbReference type="Proteomes" id="UP000240322"/>
    </source>
</evidence>
<dbReference type="Gene3D" id="1.10.132.60">
    <property type="entry name" value="DNA polymerase family B, C-terminal domain"/>
    <property type="match status" value="1"/>
</dbReference>
<keyword evidence="5" id="KW-0239">DNA-directed DNA polymerase</keyword>
<evidence type="ECO:0000256" key="1">
    <source>
        <dbReference type="ARBA" id="ARBA00005755"/>
    </source>
</evidence>
<dbReference type="PANTHER" id="PTHR10322">
    <property type="entry name" value="DNA POLYMERASE CATALYTIC SUBUNIT"/>
    <property type="match status" value="1"/>
</dbReference>
<accession>A0A2R6AK05</accession>
<comment type="catalytic activity">
    <reaction evidence="7">
        <text>DNA(n) + a 2'-deoxyribonucleoside 5'-triphosphate = DNA(n+1) + diphosphate</text>
        <dbReference type="Rhea" id="RHEA:22508"/>
        <dbReference type="Rhea" id="RHEA-COMP:17339"/>
        <dbReference type="Rhea" id="RHEA-COMP:17340"/>
        <dbReference type="ChEBI" id="CHEBI:33019"/>
        <dbReference type="ChEBI" id="CHEBI:61560"/>
        <dbReference type="ChEBI" id="CHEBI:173112"/>
        <dbReference type="EC" id="2.7.7.7"/>
    </reaction>
</comment>
<dbReference type="SUPFAM" id="SSF56672">
    <property type="entry name" value="DNA/RNA polymerases"/>
    <property type="match status" value="1"/>
</dbReference>
<keyword evidence="6" id="KW-0238">DNA-binding</keyword>
<dbReference type="InterPro" id="IPR043502">
    <property type="entry name" value="DNA/RNA_pol_sf"/>
</dbReference>
<dbReference type="Proteomes" id="UP000240322">
    <property type="component" value="Unassembled WGS sequence"/>
</dbReference>
<gene>
    <name evidence="9" type="ORF">B9Q03_11565</name>
</gene>
<comment type="similarity">
    <text evidence="1">Belongs to the DNA polymerase type-B family.</text>
</comment>
<evidence type="ECO:0000259" key="8">
    <source>
        <dbReference type="Pfam" id="PF00136"/>
    </source>
</evidence>
<dbReference type="AlphaFoldDB" id="A0A2R6AK05"/>
<organism evidence="9 10">
    <name type="scientific">Candidatus Marsarchaeota G2 archaeon OSP_D</name>
    <dbReference type="NCBI Taxonomy" id="1978157"/>
    <lineage>
        <taxon>Archaea</taxon>
        <taxon>Candidatus Marsarchaeota</taxon>
        <taxon>Candidatus Marsarchaeota group 2</taxon>
    </lineage>
</organism>
<evidence type="ECO:0000256" key="5">
    <source>
        <dbReference type="ARBA" id="ARBA00022932"/>
    </source>
</evidence>